<evidence type="ECO:0000313" key="2">
    <source>
        <dbReference type="Proteomes" id="UP001054945"/>
    </source>
</evidence>
<name>A0AAV4RJZ8_CAEEX</name>
<reference evidence="1 2" key="1">
    <citation type="submission" date="2021-06" db="EMBL/GenBank/DDBJ databases">
        <title>Caerostris extrusa draft genome.</title>
        <authorList>
            <person name="Kono N."/>
            <person name="Arakawa K."/>
        </authorList>
    </citation>
    <scope>NUCLEOTIDE SEQUENCE [LARGE SCALE GENOMIC DNA]</scope>
</reference>
<dbReference type="Proteomes" id="UP001054945">
    <property type="component" value="Unassembled WGS sequence"/>
</dbReference>
<keyword evidence="2" id="KW-1185">Reference proteome</keyword>
<accession>A0AAV4RJZ8</accession>
<dbReference type="EMBL" id="BPLR01007939">
    <property type="protein sequence ID" value="GIY20807.1"/>
    <property type="molecule type" value="Genomic_DNA"/>
</dbReference>
<protein>
    <submittedName>
        <fullName evidence="1">Uncharacterized protein</fullName>
    </submittedName>
</protein>
<proteinExistence type="predicted"/>
<evidence type="ECO:0000313" key="1">
    <source>
        <dbReference type="EMBL" id="GIY20807.1"/>
    </source>
</evidence>
<sequence length="94" mass="10401">MVFFSSENTLGHRQEAGIESSNQQVLSPQKINGHKYLKGDLKREKEWKLNNLRPSINTTPLLETNSMGLLTTVCLPTPIQAGGCRDIPLLPTIA</sequence>
<organism evidence="1 2">
    <name type="scientific">Caerostris extrusa</name>
    <name type="common">Bark spider</name>
    <name type="synonym">Caerostris bankana</name>
    <dbReference type="NCBI Taxonomy" id="172846"/>
    <lineage>
        <taxon>Eukaryota</taxon>
        <taxon>Metazoa</taxon>
        <taxon>Ecdysozoa</taxon>
        <taxon>Arthropoda</taxon>
        <taxon>Chelicerata</taxon>
        <taxon>Arachnida</taxon>
        <taxon>Araneae</taxon>
        <taxon>Araneomorphae</taxon>
        <taxon>Entelegynae</taxon>
        <taxon>Araneoidea</taxon>
        <taxon>Araneidae</taxon>
        <taxon>Caerostris</taxon>
    </lineage>
</organism>
<comment type="caution">
    <text evidence="1">The sequence shown here is derived from an EMBL/GenBank/DDBJ whole genome shotgun (WGS) entry which is preliminary data.</text>
</comment>
<dbReference type="AlphaFoldDB" id="A0AAV4RJZ8"/>
<gene>
    <name evidence="1" type="ORF">CEXT_28281</name>
</gene>